<name>A0A5A7SYD2_CUCMM</name>
<dbReference type="Proteomes" id="UP000321393">
    <property type="component" value="Unassembled WGS sequence"/>
</dbReference>
<dbReference type="PROSITE" id="PS50011">
    <property type="entry name" value="PROTEIN_KINASE_DOM"/>
    <property type="match status" value="1"/>
</dbReference>
<evidence type="ECO:0000313" key="2">
    <source>
        <dbReference type="EMBL" id="KAA0034896.1"/>
    </source>
</evidence>
<protein>
    <submittedName>
        <fullName evidence="2">Serine/threonine-protein kinase SAPK10 isoform X1</fullName>
    </submittedName>
</protein>
<feature type="domain" description="Protein kinase" evidence="1">
    <location>
        <begin position="1"/>
        <end position="100"/>
    </location>
</feature>
<dbReference type="STRING" id="1194695.A0A5A7SYD2"/>
<reference evidence="2 3" key="1">
    <citation type="submission" date="2019-08" db="EMBL/GenBank/DDBJ databases">
        <title>Draft genome sequences of two oriental melons (Cucumis melo L. var makuwa).</title>
        <authorList>
            <person name="Kwon S.-Y."/>
        </authorList>
    </citation>
    <scope>NUCLEOTIDE SEQUENCE [LARGE SCALE GENOMIC DNA]</scope>
    <source>
        <strain evidence="3">cv. SW 3</strain>
        <tissue evidence="2">Leaf</tissue>
    </source>
</reference>
<dbReference type="OrthoDB" id="193931at2759"/>
<proteinExistence type="predicted"/>
<dbReference type="AlphaFoldDB" id="A0A5A7SYD2"/>
<gene>
    <name evidence="2" type="ORF">E6C27_scaffold103G00240</name>
</gene>
<dbReference type="Gene3D" id="1.10.510.10">
    <property type="entry name" value="Transferase(Phosphotransferase) domain 1"/>
    <property type="match status" value="1"/>
</dbReference>
<keyword evidence="2" id="KW-0418">Kinase</keyword>
<keyword evidence="2" id="KW-0808">Transferase</keyword>
<comment type="caution">
    <text evidence="2">The sequence shown here is derived from an EMBL/GenBank/DDBJ whole genome shotgun (WGS) entry which is preliminary data.</text>
</comment>
<dbReference type="InterPro" id="IPR011009">
    <property type="entry name" value="Kinase-like_dom_sf"/>
</dbReference>
<accession>A0A5A7SYD2</accession>
<dbReference type="InterPro" id="IPR000719">
    <property type="entry name" value="Prot_kinase_dom"/>
</dbReference>
<evidence type="ECO:0000313" key="3">
    <source>
        <dbReference type="Proteomes" id="UP000321393"/>
    </source>
</evidence>
<dbReference type="EMBL" id="SSTE01020233">
    <property type="protein sequence ID" value="KAA0034896.1"/>
    <property type="molecule type" value="Genomic_DNA"/>
</dbReference>
<dbReference type="GO" id="GO:0004672">
    <property type="term" value="F:protein kinase activity"/>
    <property type="evidence" value="ECO:0007669"/>
    <property type="project" value="InterPro"/>
</dbReference>
<organism evidence="2 3">
    <name type="scientific">Cucumis melo var. makuwa</name>
    <name type="common">Oriental melon</name>
    <dbReference type="NCBI Taxonomy" id="1194695"/>
    <lineage>
        <taxon>Eukaryota</taxon>
        <taxon>Viridiplantae</taxon>
        <taxon>Streptophyta</taxon>
        <taxon>Embryophyta</taxon>
        <taxon>Tracheophyta</taxon>
        <taxon>Spermatophyta</taxon>
        <taxon>Magnoliopsida</taxon>
        <taxon>eudicotyledons</taxon>
        <taxon>Gunneridae</taxon>
        <taxon>Pentapetalae</taxon>
        <taxon>rosids</taxon>
        <taxon>fabids</taxon>
        <taxon>Cucurbitales</taxon>
        <taxon>Cucurbitaceae</taxon>
        <taxon>Benincaseae</taxon>
        <taxon>Cucumis</taxon>
    </lineage>
</organism>
<sequence length="100" mass="11059">MMLCSSDNNKSCSYGKAVQSSSVLRSEPKSTVGTPTYIAPEVLLKKEYDGKTVAKDTFKDGLHHIFMFLKKRPKSCEKFDEAKNAGVDLVGGKDLIEQIK</sequence>
<dbReference type="SUPFAM" id="SSF56112">
    <property type="entry name" value="Protein kinase-like (PK-like)"/>
    <property type="match status" value="1"/>
</dbReference>
<dbReference type="GO" id="GO:0005524">
    <property type="term" value="F:ATP binding"/>
    <property type="evidence" value="ECO:0007669"/>
    <property type="project" value="InterPro"/>
</dbReference>
<evidence type="ECO:0000259" key="1">
    <source>
        <dbReference type="PROSITE" id="PS50011"/>
    </source>
</evidence>